<dbReference type="Gene3D" id="1.20.1740.10">
    <property type="entry name" value="Amino acid/polyamine transporter I"/>
    <property type="match status" value="1"/>
</dbReference>
<keyword evidence="2 5" id="KW-0812">Transmembrane</keyword>
<comment type="subcellular location">
    <subcellularLocation>
        <location evidence="1">Membrane</location>
        <topology evidence="1">Multi-pass membrane protein</topology>
    </subcellularLocation>
</comment>
<dbReference type="GO" id="GO:0015179">
    <property type="term" value="F:L-amino acid transmembrane transporter activity"/>
    <property type="evidence" value="ECO:0007669"/>
    <property type="project" value="TreeGrafter"/>
</dbReference>
<feature type="non-terminal residue" evidence="6">
    <location>
        <position position="92"/>
    </location>
</feature>
<evidence type="ECO:0000256" key="2">
    <source>
        <dbReference type="ARBA" id="ARBA00022692"/>
    </source>
</evidence>
<dbReference type="PANTHER" id="PTHR11785:SF528">
    <property type="entry name" value="AMINO ACID TRANSPORTER PROTEIN JHI-21"/>
    <property type="match status" value="1"/>
</dbReference>
<keyword evidence="3 5" id="KW-1133">Transmembrane helix</keyword>
<reference evidence="6 7" key="1">
    <citation type="submission" date="2015-09" db="EMBL/GenBank/DDBJ databases">
        <title>Draft genome of the parasitic nematode Teladorsagia circumcincta isolate WARC Sus (inbred).</title>
        <authorList>
            <person name="Mitreva M."/>
        </authorList>
    </citation>
    <scope>NUCLEOTIDE SEQUENCE [LARGE SCALE GENOMIC DNA]</scope>
    <source>
        <strain evidence="6 7">S</strain>
    </source>
</reference>
<proteinExistence type="predicted"/>
<accession>A0A2G9TQ03</accession>
<dbReference type="InterPro" id="IPR002293">
    <property type="entry name" value="AA/rel_permease1"/>
</dbReference>
<dbReference type="PANTHER" id="PTHR11785">
    <property type="entry name" value="AMINO ACID TRANSPORTER"/>
    <property type="match status" value="1"/>
</dbReference>
<evidence type="ECO:0000256" key="1">
    <source>
        <dbReference type="ARBA" id="ARBA00004141"/>
    </source>
</evidence>
<gene>
    <name evidence="6" type="ORF">TELCIR_18552</name>
</gene>
<protein>
    <recommendedName>
        <fullName evidence="8">Amino acid permease/ SLC12A domain-containing protein</fullName>
    </recommendedName>
</protein>
<name>A0A2G9TQ03_TELCI</name>
<evidence type="ECO:0000256" key="4">
    <source>
        <dbReference type="ARBA" id="ARBA00023136"/>
    </source>
</evidence>
<dbReference type="EMBL" id="KZ356448">
    <property type="protein sequence ID" value="PIO59968.1"/>
    <property type="molecule type" value="Genomic_DNA"/>
</dbReference>
<dbReference type="GO" id="GO:0016020">
    <property type="term" value="C:membrane"/>
    <property type="evidence" value="ECO:0007669"/>
    <property type="project" value="UniProtKB-SubCell"/>
</dbReference>
<dbReference type="AlphaFoldDB" id="A0A2G9TQ03"/>
<evidence type="ECO:0000313" key="6">
    <source>
        <dbReference type="EMBL" id="PIO59968.1"/>
    </source>
</evidence>
<dbReference type="OrthoDB" id="5859527at2759"/>
<organism evidence="6 7">
    <name type="scientific">Teladorsagia circumcincta</name>
    <name type="common">Brown stomach worm</name>
    <name type="synonym">Ostertagia circumcincta</name>
    <dbReference type="NCBI Taxonomy" id="45464"/>
    <lineage>
        <taxon>Eukaryota</taxon>
        <taxon>Metazoa</taxon>
        <taxon>Ecdysozoa</taxon>
        <taxon>Nematoda</taxon>
        <taxon>Chromadorea</taxon>
        <taxon>Rhabditida</taxon>
        <taxon>Rhabditina</taxon>
        <taxon>Rhabditomorpha</taxon>
        <taxon>Strongyloidea</taxon>
        <taxon>Trichostrongylidae</taxon>
        <taxon>Teladorsagia</taxon>
    </lineage>
</organism>
<keyword evidence="7" id="KW-1185">Reference proteome</keyword>
<evidence type="ECO:0000256" key="5">
    <source>
        <dbReference type="SAM" id="Phobius"/>
    </source>
</evidence>
<evidence type="ECO:0000256" key="3">
    <source>
        <dbReference type="ARBA" id="ARBA00022989"/>
    </source>
</evidence>
<dbReference type="Proteomes" id="UP000230423">
    <property type="component" value="Unassembled WGS sequence"/>
</dbReference>
<feature type="non-terminal residue" evidence="6">
    <location>
        <position position="1"/>
    </location>
</feature>
<evidence type="ECO:0000313" key="7">
    <source>
        <dbReference type="Proteomes" id="UP000230423"/>
    </source>
</evidence>
<dbReference type="InterPro" id="IPR050598">
    <property type="entry name" value="AminoAcid_Transporter"/>
</dbReference>
<sequence length="92" mass="10248">GPQYWDSFDHVFEGNFRTLGSAAVAFYSGLFAYQGWANLNTVTEEVINPKRTLPLAIMISMGIITLVYVFYNIALYVVLSPDELVLHEAASV</sequence>
<feature type="transmembrane region" description="Helical" evidence="5">
    <location>
        <begin position="55"/>
        <end position="79"/>
    </location>
</feature>
<evidence type="ECO:0008006" key="8">
    <source>
        <dbReference type="Google" id="ProtNLM"/>
    </source>
</evidence>
<keyword evidence="4 5" id="KW-0472">Membrane</keyword>
<dbReference type="Pfam" id="PF13520">
    <property type="entry name" value="AA_permease_2"/>
    <property type="match status" value="1"/>
</dbReference>